<keyword evidence="2 4" id="KW-0808">Transferase</keyword>
<feature type="compositionally biased region" description="Acidic residues" evidence="5">
    <location>
        <begin position="179"/>
        <end position="193"/>
    </location>
</feature>
<dbReference type="GO" id="GO:0005737">
    <property type="term" value="C:cytoplasm"/>
    <property type="evidence" value="ECO:0007669"/>
    <property type="project" value="TreeGrafter"/>
</dbReference>
<dbReference type="OrthoDB" id="2573163at2759"/>
<dbReference type="EC" id="2.7.-.-" evidence="4"/>
<dbReference type="GO" id="GO:0005634">
    <property type="term" value="C:nucleus"/>
    <property type="evidence" value="ECO:0007669"/>
    <property type="project" value="TreeGrafter"/>
</dbReference>
<evidence type="ECO:0000256" key="4">
    <source>
        <dbReference type="RuleBase" id="RU363090"/>
    </source>
</evidence>
<dbReference type="InterPro" id="IPR038286">
    <property type="entry name" value="IPK_sf"/>
</dbReference>
<feature type="region of interest" description="Disordered" evidence="5">
    <location>
        <begin position="100"/>
        <end position="123"/>
    </location>
</feature>
<proteinExistence type="inferred from homology"/>
<dbReference type="InParanoid" id="A0A1X2HAZ0"/>
<feature type="compositionally biased region" description="Basic and acidic residues" evidence="5">
    <location>
        <begin position="161"/>
        <end position="178"/>
    </location>
</feature>
<dbReference type="EMBL" id="MCGN01000006">
    <property type="protein sequence ID" value="ORY95847.1"/>
    <property type="molecule type" value="Genomic_DNA"/>
</dbReference>
<protein>
    <recommendedName>
        <fullName evidence="4">Kinase</fullName>
        <ecNumber evidence="4">2.7.-.-</ecNumber>
    </recommendedName>
</protein>
<dbReference type="GO" id="GO:0032958">
    <property type="term" value="P:inositol phosphate biosynthetic process"/>
    <property type="evidence" value="ECO:0007669"/>
    <property type="project" value="InterPro"/>
</dbReference>
<feature type="region of interest" description="Disordered" evidence="5">
    <location>
        <begin position="1"/>
        <end position="24"/>
    </location>
</feature>
<evidence type="ECO:0000256" key="1">
    <source>
        <dbReference type="ARBA" id="ARBA00007374"/>
    </source>
</evidence>
<dbReference type="GO" id="GO:0008440">
    <property type="term" value="F:inositol-1,4,5-trisphosphate 3-kinase activity"/>
    <property type="evidence" value="ECO:0007669"/>
    <property type="project" value="TreeGrafter"/>
</dbReference>
<evidence type="ECO:0000313" key="6">
    <source>
        <dbReference type="EMBL" id="ORY95847.1"/>
    </source>
</evidence>
<comment type="similarity">
    <text evidence="1 4">Belongs to the inositol phosphokinase (IPK) family.</text>
</comment>
<gene>
    <name evidence="6" type="ORF">BCR43DRAFT_493696</name>
</gene>
<evidence type="ECO:0000313" key="7">
    <source>
        <dbReference type="Proteomes" id="UP000242180"/>
    </source>
</evidence>
<name>A0A1X2HAZ0_SYNRA</name>
<comment type="caution">
    <text evidence="6">The sequence shown here is derived from an EMBL/GenBank/DDBJ whole genome shotgun (WGS) entry which is preliminary data.</text>
</comment>
<dbReference type="AlphaFoldDB" id="A0A1X2HAZ0"/>
<reference evidence="6 7" key="1">
    <citation type="submission" date="2016-07" db="EMBL/GenBank/DDBJ databases">
        <title>Pervasive Adenine N6-methylation of Active Genes in Fungi.</title>
        <authorList>
            <consortium name="DOE Joint Genome Institute"/>
            <person name="Mondo S.J."/>
            <person name="Dannebaum R.O."/>
            <person name="Kuo R.C."/>
            <person name="Labutti K."/>
            <person name="Haridas S."/>
            <person name="Kuo A."/>
            <person name="Salamov A."/>
            <person name="Ahrendt S.R."/>
            <person name="Lipzen A."/>
            <person name="Sullivan W."/>
            <person name="Andreopoulos W.B."/>
            <person name="Clum A."/>
            <person name="Lindquist E."/>
            <person name="Daum C."/>
            <person name="Ramamoorthy G.K."/>
            <person name="Gryganskyi A."/>
            <person name="Culley D."/>
            <person name="Magnuson J.K."/>
            <person name="James T.Y."/>
            <person name="O'Malley M.A."/>
            <person name="Stajich J.E."/>
            <person name="Spatafora J.W."/>
            <person name="Visel A."/>
            <person name="Grigoriev I.V."/>
        </authorList>
    </citation>
    <scope>NUCLEOTIDE SEQUENCE [LARGE SCALE GENOMIC DNA]</scope>
    <source>
        <strain evidence="6 7">NRRL 2496</strain>
    </source>
</reference>
<dbReference type="OMA" id="VYQADTG"/>
<evidence type="ECO:0000256" key="5">
    <source>
        <dbReference type="SAM" id="MobiDB-lite"/>
    </source>
</evidence>
<dbReference type="Gene3D" id="3.30.470.160">
    <property type="entry name" value="Inositol polyphosphate kinase"/>
    <property type="match status" value="1"/>
</dbReference>
<dbReference type="GO" id="GO:0000824">
    <property type="term" value="F:inositol-1,4,5,6-tetrakisphosphate 3-kinase activity"/>
    <property type="evidence" value="ECO:0007669"/>
    <property type="project" value="TreeGrafter"/>
</dbReference>
<accession>A0A1X2HAZ0</accession>
<sequence>MASPRRRRPSLRESSGSFTLRPLPHRAGGHVPMFRLANGAICKSISVKEQQFYEQVQSIASFRRFIPQYMGVVRVSQSDNHGRPTITLEQDRRRLRRFAMASGKTAQPPPRRSTTAASFREGQHHSIVAQPVYRSDHPPYIINVQENGRLRRSLSSPALLEHIETPPRDAAELTRDDTNNGEEEEEEEEDLPPLEEGQQQFIVMEDLTFGLEHPCVLDLKMGPRQHGVYASKAKAHSQTAKCGRSTSKSLGVRVCGMQVYKRSTAQYQVQDKYEGRALTQDGFKETLGCFLHDGQRLLVEFIPGLVARLRLLDRVIRNMQGYRFYGSSLLIIYDGGDFHHDIDVRLVDFDHCVTPAENRESMPYPPEGAPDQPDYGYLMGLTTLIEYFQSIGTAAR</sequence>
<organism evidence="6 7">
    <name type="scientific">Syncephalastrum racemosum</name>
    <name type="common">Filamentous fungus</name>
    <dbReference type="NCBI Taxonomy" id="13706"/>
    <lineage>
        <taxon>Eukaryota</taxon>
        <taxon>Fungi</taxon>
        <taxon>Fungi incertae sedis</taxon>
        <taxon>Mucoromycota</taxon>
        <taxon>Mucoromycotina</taxon>
        <taxon>Mucoromycetes</taxon>
        <taxon>Mucorales</taxon>
        <taxon>Syncephalastraceae</taxon>
        <taxon>Syncephalastrum</taxon>
    </lineage>
</organism>
<keyword evidence="7" id="KW-1185">Reference proteome</keyword>
<dbReference type="Pfam" id="PF03770">
    <property type="entry name" value="IPK"/>
    <property type="match status" value="1"/>
</dbReference>
<dbReference type="GO" id="GO:0046854">
    <property type="term" value="P:phosphatidylinositol phosphate biosynthetic process"/>
    <property type="evidence" value="ECO:0007669"/>
    <property type="project" value="TreeGrafter"/>
</dbReference>
<evidence type="ECO:0000256" key="3">
    <source>
        <dbReference type="ARBA" id="ARBA00022777"/>
    </source>
</evidence>
<dbReference type="PANTHER" id="PTHR12400:SF21">
    <property type="entry name" value="KINASE"/>
    <property type="match status" value="1"/>
</dbReference>
<dbReference type="PANTHER" id="PTHR12400">
    <property type="entry name" value="INOSITOL POLYPHOSPHATE KINASE"/>
    <property type="match status" value="1"/>
</dbReference>
<dbReference type="Proteomes" id="UP000242180">
    <property type="component" value="Unassembled WGS sequence"/>
</dbReference>
<feature type="region of interest" description="Disordered" evidence="5">
    <location>
        <begin position="159"/>
        <end position="195"/>
    </location>
</feature>
<keyword evidence="3 4" id="KW-0418">Kinase</keyword>
<dbReference type="STRING" id="13706.A0A1X2HAZ0"/>
<dbReference type="SUPFAM" id="SSF56104">
    <property type="entry name" value="SAICAR synthase-like"/>
    <property type="match status" value="1"/>
</dbReference>
<evidence type="ECO:0000256" key="2">
    <source>
        <dbReference type="ARBA" id="ARBA00022679"/>
    </source>
</evidence>
<dbReference type="InterPro" id="IPR005522">
    <property type="entry name" value="IPK"/>
</dbReference>